<evidence type="ECO:0000256" key="2">
    <source>
        <dbReference type="SAM" id="MobiDB-lite"/>
    </source>
</evidence>
<name>A0A9P0JLF0_ACAOB</name>
<keyword evidence="1" id="KW-0175">Coiled coil</keyword>
<organism evidence="3 4">
    <name type="scientific">Acanthoscelides obtectus</name>
    <name type="common">Bean weevil</name>
    <name type="synonym">Bruchus obtectus</name>
    <dbReference type="NCBI Taxonomy" id="200917"/>
    <lineage>
        <taxon>Eukaryota</taxon>
        <taxon>Metazoa</taxon>
        <taxon>Ecdysozoa</taxon>
        <taxon>Arthropoda</taxon>
        <taxon>Hexapoda</taxon>
        <taxon>Insecta</taxon>
        <taxon>Pterygota</taxon>
        <taxon>Neoptera</taxon>
        <taxon>Endopterygota</taxon>
        <taxon>Coleoptera</taxon>
        <taxon>Polyphaga</taxon>
        <taxon>Cucujiformia</taxon>
        <taxon>Chrysomeloidea</taxon>
        <taxon>Chrysomelidae</taxon>
        <taxon>Bruchinae</taxon>
        <taxon>Bruchini</taxon>
        <taxon>Acanthoscelides</taxon>
    </lineage>
</organism>
<evidence type="ECO:0000313" key="4">
    <source>
        <dbReference type="Proteomes" id="UP001152888"/>
    </source>
</evidence>
<feature type="region of interest" description="Disordered" evidence="2">
    <location>
        <begin position="61"/>
        <end position="81"/>
    </location>
</feature>
<feature type="coiled-coil region" evidence="1">
    <location>
        <begin position="5"/>
        <end position="46"/>
    </location>
</feature>
<proteinExistence type="predicted"/>
<dbReference type="AlphaFoldDB" id="A0A9P0JLF0"/>
<comment type="caution">
    <text evidence="3">The sequence shown here is derived from an EMBL/GenBank/DDBJ whole genome shotgun (WGS) entry which is preliminary data.</text>
</comment>
<sequence length="106" mass="11945">MEDKVADVKKRNGELNQEISRQIEQIEQLKNKIMELNQGIDGKTLNIESALDVDNVTLKQKGQTSGEKHVAEQNSTEVSNNDDGCLTTVWSNGIQFYLKQLQKIQA</sequence>
<protein>
    <submittedName>
        <fullName evidence="3">Uncharacterized protein</fullName>
    </submittedName>
</protein>
<dbReference type="EMBL" id="CAKOFQ010006658">
    <property type="protein sequence ID" value="CAH1955159.1"/>
    <property type="molecule type" value="Genomic_DNA"/>
</dbReference>
<accession>A0A9P0JLF0</accession>
<evidence type="ECO:0000313" key="3">
    <source>
        <dbReference type="EMBL" id="CAH1955159.1"/>
    </source>
</evidence>
<evidence type="ECO:0000256" key="1">
    <source>
        <dbReference type="SAM" id="Coils"/>
    </source>
</evidence>
<dbReference type="Proteomes" id="UP001152888">
    <property type="component" value="Unassembled WGS sequence"/>
</dbReference>
<keyword evidence="4" id="KW-1185">Reference proteome</keyword>
<gene>
    <name evidence="3" type="ORF">ACAOBT_LOCUS939</name>
</gene>
<feature type="compositionally biased region" description="Polar residues" evidence="2">
    <location>
        <begin position="72"/>
        <end position="81"/>
    </location>
</feature>
<reference evidence="3" key="1">
    <citation type="submission" date="2022-03" db="EMBL/GenBank/DDBJ databases">
        <authorList>
            <person name="Sayadi A."/>
        </authorList>
    </citation>
    <scope>NUCLEOTIDE SEQUENCE</scope>
</reference>